<feature type="repeat" description="TPR" evidence="3">
    <location>
        <begin position="71"/>
        <end position="104"/>
    </location>
</feature>
<dbReference type="Pfam" id="PF01075">
    <property type="entry name" value="Glyco_transf_9"/>
    <property type="match status" value="1"/>
</dbReference>
<feature type="repeat" description="TPR" evidence="3">
    <location>
        <begin position="37"/>
        <end position="70"/>
    </location>
</feature>
<evidence type="ECO:0000313" key="4">
    <source>
        <dbReference type="EMBL" id="MBC3917700.1"/>
    </source>
</evidence>
<dbReference type="RefSeq" id="WP_186946950.1">
    <property type="nucleotide sequence ID" value="NZ_JACOGF010000004.1"/>
</dbReference>
<dbReference type="SUPFAM" id="SSF48452">
    <property type="entry name" value="TPR-like"/>
    <property type="match status" value="1"/>
</dbReference>
<dbReference type="PROSITE" id="PS50005">
    <property type="entry name" value="TPR"/>
    <property type="match status" value="5"/>
</dbReference>
<accession>A0ABR6ZQD4</accession>
<evidence type="ECO:0000256" key="2">
    <source>
        <dbReference type="ARBA" id="ARBA00022803"/>
    </source>
</evidence>
<evidence type="ECO:0000256" key="3">
    <source>
        <dbReference type="PROSITE-ProRule" id="PRU00339"/>
    </source>
</evidence>
<dbReference type="Pfam" id="PF13414">
    <property type="entry name" value="TPR_11"/>
    <property type="match status" value="2"/>
</dbReference>
<dbReference type="PROSITE" id="PS50293">
    <property type="entry name" value="TPR_REGION"/>
    <property type="match status" value="2"/>
</dbReference>
<feature type="repeat" description="TPR" evidence="3">
    <location>
        <begin position="174"/>
        <end position="207"/>
    </location>
</feature>
<gene>
    <name evidence="4" type="ORF">H8L32_09470</name>
</gene>
<evidence type="ECO:0000256" key="1">
    <source>
        <dbReference type="ARBA" id="ARBA00022737"/>
    </source>
</evidence>
<feature type="repeat" description="TPR" evidence="3">
    <location>
        <begin position="208"/>
        <end position="241"/>
    </location>
</feature>
<dbReference type="EMBL" id="JACOGF010000004">
    <property type="protein sequence ID" value="MBC3917700.1"/>
    <property type="molecule type" value="Genomic_DNA"/>
</dbReference>
<sequence length="598" mass="66690">MLNWLKQLFTSVEKPKEQVPQTPSQPVYVAPPAMLGSAELKKQGDDHLARGDMASAATCYRKAIVIDPDFAKAHSNLGFVLMQQGRADEAERSLKQALALDPKNADTCFMLGNLAILSRSDLESGCQYFQKAVELMPDFDVAYLDWRRYMSLQGKLEQVKQFLIAGIASDPARADFQNYLGNIYQDEQQFEQAMACFQQALAIRPDDADVLENLGFVLFKQNQVSQANAAYDKALALRQQATVLGPDDLDLHYKLATLLLVLNRHQEAIASFNQILTLNPGYVEARLGRGLTSLLIGEFETGWKDTRDLASYAAVGYPEFRQPLWLNDSDINGKSILLFADQGLGDTIQFVRYAEQIKKLGAKVYVRAHTSLKSLLGTLADLDGIFGEEDILPLFDYCCPLSNVALAFNTSLETIPASVPYLQAAKERVAYWESQLSSFQAPRIGIVWSGNPLFRNDKNRSVHLQRLAALLMDGSRHFFLLQKEVRALDAPFMASLKNVTDLGPQLNDFAETAAVIANLDLVITVDTSVAHLAGALGKPVWILLPFAPDFRWLLGRSDSPWYPTARLFRQPTIANWDTVLDEIKRDLDVEFPVQESST</sequence>
<dbReference type="PANTHER" id="PTHR44943">
    <property type="entry name" value="CELLULOSE SYNTHASE OPERON PROTEIN C"/>
    <property type="match status" value="1"/>
</dbReference>
<organism evidence="4 5">
    <name type="scientific">Undibacterium hunanense</name>
    <dbReference type="NCBI Taxonomy" id="2762292"/>
    <lineage>
        <taxon>Bacteria</taxon>
        <taxon>Pseudomonadati</taxon>
        <taxon>Pseudomonadota</taxon>
        <taxon>Betaproteobacteria</taxon>
        <taxon>Burkholderiales</taxon>
        <taxon>Oxalobacteraceae</taxon>
        <taxon>Undibacterium</taxon>
    </lineage>
</organism>
<dbReference type="SUPFAM" id="SSF53756">
    <property type="entry name" value="UDP-Glycosyltransferase/glycogen phosphorylase"/>
    <property type="match status" value="1"/>
</dbReference>
<dbReference type="SMART" id="SM00028">
    <property type="entry name" value="TPR"/>
    <property type="match status" value="6"/>
</dbReference>
<dbReference type="InterPro" id="IPR051685">
    <property type="entry name" value="Ycf3/AcsC/BcsC/TPR_MFPF"/>
</dbReference>
<protein>
    <submittedName>
        <fullName evidence="4">Tetratricopeptide repeat protein</fullName>
    </submittedName>
</protein>
<dbReference type="Proteomes" id="UP000650424">
    <property type="component" value="Unassembled WGS sequence"/>
</dbReference>
<dbReference type="Gene3D" id="1.25.40.10">
    <property type="entry name" value="Tetratricopeptide repeat domain"/>
    <property type="match status" value="3"/>
</dbReference>
<name>A0ABR6ZQD4_9BURK</name>
<keyword evidence="5" id="KW-1185">Reference proteome</keyword>
<keyword evidence="2 3" id="KW-0802">TPR repeat</keyword>
<dbReference type="InterPro" id="IPR011990">
    <property type="entry name" value="TPR-like_helical_dom_sf"/>
</dbReference>
<dbReference type="Pfam" id="PF13432">
    <property type="entry name" value="TPR_16"/>
    <property type="match status" value="1"/>
</dbReference>
<dbReference type="Gene3D" id="3.40.50.2000">
    <property type="entry name" value="Glycogen Phosphorylase B"/>
    <property type="match status" value="1"/>
</dbReference>
<dbReference type="InterPro" id="IPR019734">
    <property type="entry name" value="TPR_rpt"/>
</dbReference>
<comment type="caution">
    <text evidence="4">The sequence shown here is derived from an EMBL/GenBank/DDBJ whole genome shotgun (WGS) entry which is preliminary data.</text>
</comment>
<evidence type="ECO:0000313" key="5">
    <source>
        <dbReference type="Proteomes" id="UP000650424"/>
    </source>
</evidence>
<proteinExistence type="predicted"/>
<dbReference type="InterPro" id="IPR002201">
    <property type="entry name" value="Glyco_trans_9"/>
</dbReference>
<reference evidence="4 5" key="1">
    <citation type="submission" date="2020-08" db="EMBL/GenBank/DDBJ databases">
        <title>Novel species isolated from subtropical streams in China.</title>
        <authorList>
            <person name="Lu H."/>
        </authorList>
    </citation>
    <scope>NUCLEOTIDE SEQUENCE [LARGE SCALE GENOMIC DNA]</scope>
    <source>
        <strain evidence="4 5">CY18W</strain>
    </source>
</reference>
<feature type="repeat" description="TPR" evidence="3">
    <location>
        <begin position="249"/>
        <end position="282"/>
    </location>
</feature>
<keyword evidence="1" id="KW-0677">Repeat</keyword>
<dbReference type="PANTHER" id="PTHR44943:SF4">
    <property type="entry name" value="TPR REPEAT-CONTAINING PROTEIN MJ0798"/>
    <property type="match status" value="1"/>
</dbReference>